<dbReference type="AlphaFoldDB" id="A0A8X8ZLY4"/>
<evidence type="ECO:0000313" key="12">
    <source>
        <dbReference type="EMBL" id="KAG6408794.1"/>
    </source>
</evidence>
<keyword evidence="2" id="KW-0479">Metal-binding</keyword>
<reference evidence="12" key="1">
    <citation type="submission" date="2018-01" db="EMBL/GenBank/DDBJ databases">
        <authorList>
            <person name="Mao J.F."/>
        </authorList>
    </citation>
    <scope>NUCLEOTIDE SEQUENCE</scope>
    <source>
        <strain evidence="12">Huo1</strain>
        <tissue evidence="12">Leaf</tissue>
    </source>
</reference>
<organism evidence="12">
    <name type="scientific">Salvia splendens</name>
    <name type="common">Scarlet sage</name>
    <dbReference type="NCBI Taxonomy" id="180675"/>
    <lineage>
        <taxon>Eukaryota</taxon>
        <taxon>Viridiplantae</taxon>
        <taxon>Streptophyta</taxon>
        <taxon>Embryophyta</taxon>
        <taxon>Tracheophyta</taxon>
        <taxon>Spermatophyta</taxon>
        <taxon>Magnoliopsida</taxon>
        <taxon>eudicotyledons</taxon>
        <taxon>Gunneridae</taxon>
        <taxon>Pentapetalae</taxon>
        <taxon>asterids</taxon>
        <taxon>lamiids</taxon>
        <taxon>Lamiales</taxon>
        <taxon>Lamiaceae</taxon>
        <taxon>Nepetoideae</taxon>
        <taxon>Mentheae</taxon>
        <taxon>Salviinae</taxon>
        <taxon>Salvia</taxon>
        <taxon>Salvia subgen. Calosphace</taxon>
        <taxon>core Calosphace</taxon>
    </lineage>
</organism>
<proteinExistence type="predicted"/>
<keyword evidence="7" id="KW-0804">Transcription</keyword>
<dbReference type="EMBL" id="PNBA02000011">
    <property type="protein sequence ID" value="KAG6408794.1"/>
    <property type="molecule type" value="Genomic_DNA"/>
</dbReference>
<gene>
    <name evidence="12" type="ORF">SASPL_131817</name>
</gene>
<accession>A0A8X8ZLY4</accession>
<comment type="caution">
    <text evidence="12">The sequence shown here is derived from an EMBL/GenBank/DDBJ whole genome shotgun (WGS) entry which is preliminary data.</text>
</comment>
<feature type="domain" description="B box-type" evidence="11">
    <location>
        <begin position="1"/>
        <end position="47"/>
    </location>
</feature>
<evidence type="ECO:0000256" key="2">
    <source>
        <dbReference type="ARBA" id="ARBA00022723"/>
    </source>
</evidence>
<dbReference type="GO" id="GO:0006355">
    <property type="term" value="P:regulation of DNA-templated transcription"/>
    <property type="evidence" value="ECO:0007669"/>
    <property type="project" value="TreeGrafter"/>
</dbReference>
<dbReference type="InterPro" id="IPR051979">
    <property type="entry name" value="B-box_zinc_finger"/>
</dbReference>
<dbReference type="PANTHER" id="PTHR31832:SF52">
    <property type="entry name" value="B-BOX ZINC FINGER PROTEIN 21"/>
    <property type="match status" value="1"/>
</dbReference>
<dbReference type="InterPro" id="IPR000315">
    <property type="entry name" value="Znf_B-box"/>
</dbReference>
<evidence type="ECO:0000256" key="1">
    <source>
        <dbReference type="ARBA" id="ARBA00004123"/>
    </source>
</evidence>
<keyword evidence="13" id="KW-1185">Reference proteome</keyword>
<sequence>MKILCDVCGKGEASLYCTADEASLCAACDHRVHHANKLAGKHQRFSLLHPSPKHSPLCDICQERSAFLFCQEDRAILCRECDVPIHKANQHTQKHTRFLLTGVTLSASPLPESAPPPPKATSTTPPAKGTTPAAQTSSISEYLIETLPGWHVEDLLDSFTPSPSHFCKGNDLVLPFCDDDLHCSSGFPAENMGIWVPQVQVHQNQNQNPNQSFLVNSSSNDNNVGFGLGINANGCRDSFIEFSTNGIKSNRKRSDVDNSFAVPQISPSAAAAFNKRSKTFW</sequence>
<evidence type="ECO:0000256" key="3">
    <source>
        <dbReference type="ARBA" id="ARBA00022737"/>
    </source>
</evidence>
<keyword evidence="4 9" id="KW-0863">Zinc-finger</keyword>
<evidence type="ECO:0000256" key="8">
    <source>
        <dbReference type="ARBA" id="ARBA00023242"/>
    </source>
</evidence>
<dbReference type="GO" id="GO:0009640">
    <property type="term" value="P:photomorphogenesis"/>
    <property type="evidence" value="ECO:0007669"/>
    <property type="project" value="TreeGrafter"/>
</dbReference>
<dbReference type="SMART" id="SM00336">
    <property type="entry name" value="BBOX"/>
    <property type="match status" value="2"/>
</dbReference>
<dbReference type="InterPro" id="IPR049808">
    <property type="entry name" value="CONSTANS-like_Bbox1"/>
</dbReference>
<dbReference type="PROSITE" id="PS50119">
    <property type="entry name" value="ZF_BBOX"/>
    <property type="match status" value="2"/>
</dbReference>
<keyword evidence="6" id="KW-0805">Transcription regulation</keyword>
<evidence type="ECO:0000256" key="6">
    <source>
        <dbReference type="ARBA" id="ARBA00023015"/>
    </source>
</evidence>
<evidence type="ECO:0000259" key="11">
    <source>
        <dbReference type="PROSITE" id="PS50119"/>
    </source>
</evidence>
<dbReference type="FunFam" id="3.30.160.60:FF:000856">
    <property type="entry name" value="B-box zinc finger protein 21"/>
    <property type="match status" value="1"/>
</dbReference>
<dbReference type="OrthoDB" id="153872at2759"/>
<comment type="subcellular location">
    <subcellularLocation>
        <location evidence="1">Nucleus</location>
    </subcellularLocation>
</comment>
<reference evidence="12" key="2">
    <citation type="submission" date="2020-08" db="EMBL/GenBank/DDBJ databases">
        <title>Plant Genome Project.</title>
        <authorList>
            <person name="Zhang R.-G."/>
        </authorList>
    </citation>
    <scope>NUCLEOTIDE SEQUENCE</scope>
    <source>
        <strain evidence="12">Huo1</strain>
        <tissue evidence="12">Leaf</tissue>
    </source>
</reference>
<protein>
    <recommendedName>
        <fullName evidence="11">B box-type domain-containing protein</fullName>
    </recommendedName>
</protein>
<keyword evidence="3" id="KW-0677">Repeat</keyword>
<dbReference type="Gene3D" id="3.30.160.60">
    <property type="entry name" value="Classic Zinc Finger"/>
    <property type="match status" value="1"/>
</dbReference>
<evidence type="ECO:0000256" key="4">
    <source>
        <dbReference type="ARBA" id="ARBA00022771"/>
    </source>
</evidence>
<evidence type="ECO:0000256" key="7">
    <source>
        <dbReference type="ARBA" id="ARBA00023163"/>
    </source>
</evidence>
<name>A0A8X8ZLY4_SALSN</name>
<evidence type="ECO:0000256" key="9">
    <source>
        <dbReference type="PROSITE-ProRule" id="PRU00024"/>
    </source>
</evidence>
<evidence type="ECO:0000313" key="13">
    <source>
        <dbReference type="Proteomes" id="UP000298416"/>
    </source>
</evidence>
<feature type="region of interest" description="Disordered" evidence="10">
    <location>
        <begin position="109"/>
        <end position="136"/>
    </location>
</feature>
<dbReference type="GO" id="GO:0000976">
    <property type="term" value="F:transcription cis-regulatory region binding"/>
    <property type="evidence" value="ECO:0007669"/>
    <property type="project" value="UniProtKB-ARBA"/>
</dbReference>
<evidence type="ECO:0000256" key="10">
    <source>
        <dbReference type="SAM" id="MobiDB-lite"/>
    </source>
</evidence>
<feature type="domain" description="B box-type" evidence="11">
    <location>
        <begin position="53"/>
        <end position="100"/>
    </location>
</feature>
<keyword evidence="8" id="KW-0539">Nucleus</keyword>
<dbReference type="CDD" id="cd19821">
    <property type="entry name" value="Bbox1_BBX-like"/>
    <property type="match status" value="2"/>
</dbReference>
<dbReference type="GO" id="GO:0008270">
    <property type="term" value="F:zinc ion binding"/>
    <property type="evidence" value="ECO:0007669"/>
    <property type="project" value="UniProtKB-KW"/>
</dbReference>
<dbReference type="GO" id="GO:0005634">
    <property type="term" value="C:nucleus"/>
    <property type="evidence" value="ECO:0007669"/>
    <property type="project" value="UniProtKB-SubCell"/>
</dbReference>
<dbReference type="PANTHER" id="PTHR31832">
    <property type="entry name" value="B-BOX ZINC FINGER PROTEIN 22"/>
    <property type="match status" value="1"/>
</dbReference>
<dbReference type="Pfam" id="PF00643">
    <property type="entry name" value="zf-B_box"/>
    <property type="match status" value="2"/>
</dbReference>
<evidence type="ECO:0000256" key="5">
    <source>
        <dbReference type="ARBA" id="ARBA00022833"/>
    </source>
</evidence>
<dbReference type="Proteomes" id="UP000298416">
    <property type="component" value="Unassembled WGS sequence"/>
</dbReference>
<keyword evidence="5" id="KW-0862">Zinc</keyword>
<feature type="compositionally biased region" description="Low complexity" evidence="10">
    <location>
        <begin position="120"/>
        <end position="134"/>
    </location>
</feature>